<accession>A0ABW6YJP1</accession>
<feature type="compositionally biased region" description="Low complexity" evidence="1">
    <location>
        <begin position="330"/>
        <end position="350"/>
    </location>
</feature>
<keyword evidence="2" id="KW-0472">Membrane</keyword>
<proteinExistence type="predicted"/>
<feature type="region of interest" description="Disordered" evidence="1">
    <location>
        <begin position="1"/>
        <end position="36"/>
    </location>
</feature>
<protein>
    <submittedName>
        <fullName evidence="3">DUF2637 domain-containing protein</fullName>
    </submittedName>
</protein>
<feature type="transmembrane region" description="Helical" evidence="2">
    <location>
        <begin position="85"/>
        <end position="104"/>
    </location>
</feature>
<feature type="compositionally biased region" description="Pro residues" evidence="1">
    <location>
        <begin position="1"/>
        <end position="14"/>
    </location>
</feature>
<keyword evidence="4" id="KW-1185">Reference proteome</keyword>
<dbReference type="Pfam" id="PF10935">
    <property type="entry name" value="DUF2637"/>
    <property type="match status" value="1"/>
</dbReference>
<dbReference type="InterPro" id="IPR021235">
    <property type="entry name" value="DUF2637"/>
</dbReference>
<evidence type="ECO:0000256" key="2">
    <source>
        <dbReference type="SAM" id="Phobius"/>
    </source>
</evidence>
<evidence type="ECO:0000256" key="1">
    <source>
        <dbReference type="SAM" id="MobiDB-lite"/>
    </source>
</evidence>
<dbReference type="Proteomes" id="UP001603013">
    <property type="component" value="Unassembled WGS sequence"/>
</dbReference>
<reference evidence="3 4" key="1">
    <citation type="submission" date="2024-10" db="EMBL/GenBank/DDBJ databases">
        <title>The Natural Products Discovery Center: Release of the First 8490 Sequenced Strains for Exploring Actinobacteria Biosynthetic Diversity.</title>
        <authorList>
            <person name="Kalkreuter E."/>
            <person name="Kautsar S.A."/>
            <person name="Yang D."/>
            <person name="Bader C.D."/>
            <person name="Teijaro C.N."/>
            <person name="Fluegel L."/>
            <person name="Davis C.M."/>
            <person name="Simpson J.R."/>
            <person name="Lauterbach L."/>
            <person name="Steele A.D."/>
            <person name="Gui C."/>
            <person name="Meng S."/>
            <person name="Li G."/>
            <person name="Viehrig K."/>
            <person name="Ye F."/>
            <person name="Su P."/>
            <person name="Kiefer A.F."/>
            <person name="Nichols A."/>
            <person name="Cepeda A.J."/>
            <person name="Yan W."/>
            <person name="Fan B."/>
            <person name="Jiang Y."/>
            <person name="Adhikari A."/>
            <person name="Zheng C.-J."/>
            <person name="Schuster L."/>
            <person name="Cowan T.M."/>
            <person name="Smanski M.J."/>
            <person name="Chevrette M.G."/>
            <person name="De Carvalho L.P.S."/>
            <person name="Shen B."/>
        </authorList>
    </citation>
    <scope>NUCLEOTIDE SEQUENCE [LARGE SCALE GENOMIC DNA]</scope>
    <source>
        <strain evidence="3 4">NPDC015755</strain>
    </source>
</reference>
<gene>
    <name evidence="3" type="ORF">ACF05T_28295</name>
</gene>
<dbReference type="RefSeq" id="WP_391936867.1">
    <property type="nucleotide sequence ID" value="NZ_JBIBSM010000018.1"/>
</dbReference>
<keyword evidence="2" id="KW-1133">Transmembrane helix</keyword>
<evidence type="ECO:0000313" key="4">
    <source>
        <dbReference type="Proteomes" id="UP001603013"/>
    </source>
</evidence>
<keyword evidence="2" id="KW-0812">Transmembrane</keyword>
<feature type="region of interest" description="Disordered" evidence="1">
    <location>
        <begin position="238"/>
        <end position="259"/>
    </location>
</feature>
<organism evidence="3 4">
    <name type="scientific">Streptomyces lateritius</name>
    <dbReference type="NCBI Taxonomy" id="67313"/>
    <lineage>
        <taxon>Bacteria</taxon>
        <taxon>Bacillati</taxon>
        <taxon>Actinomycetota</taxon>
        <taxon>Actinomycetes</taxon>
        <taxon>Kitasatosporales</taxon>
        <taxon>Streptomycetaceae</taxon>
        <taxon>Streptomyces</taxon>
    </lineage>
</organism>
<feature type="transmembrane region" description="Helical" evidence="2">
    <location>
        <begin position="51"/>
        <end position="73"/>
    </location>
</feature>
<name>A0ABW6YJP1_9ACTN</name>
<comment type="caution">
    <text evidence="3">The sequence shown here is derived from an EMBL/GenBank/DDBJ whole genome shotgun (WGS) entry which is preliminary data.</text>
</comment>
<dbReference type="EMBL" id="JBIBSM010000018">
    <property type="protein sequence ID" value="MFF8279958.1"/>
    <property type="molecule type" value="Genomic_DNA"/>
</dbReference>
<feature type="compositionally biased region" description="Polar residues" evidence="1">
    <location>
        <begin position="281"/>
        <end position="299"/>
    </location>
</feature>
<feature type="transmembrane region" description="Helical" evidence="2">
    <location>
        <begin position="146"/>
        <end position="164"/>
    </location>
</feature>
<sequence length="431" mass="46213">MNPTPAGPPPPQLPTPGERQPLPTAGATPHINPNPPYDPFVQPAGRNYKKWAIRIVLGLVMVAALAVGTWSIYTLLTETFHAPKPIAFFGCGLFDVAALFFALLSQQYATTTDSGLAPRTAMLVMVTTSSWVNWKHAQLENWGTVGGVILAAAPVIAELAFELFHRFEHREALRNLGRVPQALPVLGKWAWLSHPMRSHKTLDAHIRAALTEHEAIAELRAELATEHAATILSSRATSLERVPAPAPHSTLTQIPLNAPERPALDAAPVAERPDVAPPTTTPVMASQSPAWQGATTTLRSALPERPPPATADATAPTTTHHDDSAHNNPATADETTAADATTTATVAPATKKTDATEPTGRGAAKAAILSLYTRHGRRPLESEMVTELKRIRSKHTSRQYANKLRAEIEAQQPHLAALGAENVRALTGTDE</sequence>
<feature type="region of interest" description="Disordered" evidence="1">
    <location>
        <begin position="271"/>
        <end position="360"/>
    </location>
</feature>
<evidence type="ECO:0000313" key="3">
    <source>
        <dbReference type="EMBL" id="MFF8279958.1"/>
    </source>
</evidence>